<dbReference type="SMART" id="SM01043">
    <property type="entry name" value="BTAD"/>
    <property type="match status" value="1"/>
</dbReference>
<proteinExistence type="inferred from homology"/>
<dbReference type="PANTHER" id="PTHR47691:SF3">
    <property type="entry name" value="HTH-TYPE TRANSCRIPTIONAL REGULATOR RV0890C-RELATED"/>
    <property type="match status" value="1"/>
</dbReference>
<dbReference type="Gene3D" id="1.25.40.10">
    <property type="entry name" value="Tetratricopeptide repeat domain"/>
    <property type="match status" value="2"/>
</dbReference>
<dbReference type="Proteomes" id="UP000323454">
    <property type="component" value="Unassembled WGS sequence"/>
</dbReference>
<evidence type="ECO:0000256" key="2">
    <source>
        <dbReference type="ARBA" id="ARBA00023125"/>
    </source>
</evidence>
<dbReference type="AlphaFoldDB" id="A0A5B2X9B9"/>
<dbReference type="GO" id="GO:0000160">
    <property type="term" value="P:phosphorelay signal transduction system"/>
    <property type="evidence" value="ECO:0007669"/>
    <property type="project" value="InterPro"/>
</dbReference>
<protein>
    <submittedName>
        <fullName evidence="5">AfsR/SARP family transcriptional regulator</fullName>
    </submittedName>
</protein>
<comment type="caution">
    <text evidence="5">The sequence shown here is derived from an EMBL/GenBank/DDBJ whole genome shotgun (WGS) entry which is preliminary data.</text>
</comment>
<sequence length="962" mass="101775">MRFGILGETRAWRADGAEVPLGGPARRALLTLLLVSPGEVSSIDRLAEELDPAGTTSAHALQSQVSRLRASLGTEVAIERAGTGYRIVLPAEDVDSCRFERLADEGGRALREDDAVRAVALLREALGLWRGQAFADLAESETARAAAVRLEERRLGALEDRVEAELRLGEHRAAVPELRELVGRHPLRERLAGLLMRALFAEGGQAEALVVFEETRRRLADELGADPSTELTALHRELLRGDQPRAQAAPPAQLTSFVGRADEVAAVADLLRVARLVTLVGPGGVGKTRLSVEVSAVAGDEVCFVELAALRDGAGLPRALLGALGLRETGLHLAGSGQSPADRLITALSDRVLLLVLDNCEHVVEEAAALAARLLATCPRLRVLATSREPLGVTGEHLWPVRPLAEDAAVALFTDRAAAVRPGFAADPEAVRRICTALDDLPLAIELAAARLRTLDVDDLAGRLDDRLGLAARGSRTADLRHRTLRSVVEWSWDLLTEPEQLAASRFTVFAGGATAEAARRVCGADGETLESLVDKSLLEVAGGRYRMLETIRAYGAERLDAAGDREAVRRAHTGYFLELARSADPQLRRADQLHWLPACTAEHDNLLAALRWAVGANEQATALPLLASAAHYLWIRGLSASVAPEAIALLDVLDGPPTGLGEEYAACVLLAASAPAGQPAWRRHRASAQSALALAWPGDRPGRYPAVPFLWMMRNAAEPDPQDAFALLTAQLSVPDLDPWVRAAAQYIAGFGALGGGDTEGVAHAIGDAVEGFRSLGDRWGTALALDALAGLATAAGDRAKALALTNEALALTEQVGALEDSADLLVNRGDHVVGEDAEAARADYERAAGLARRAGSSTYLAAALRGLGDLAVLDGDLAGAARLYEEALERIDPHGVRSLGNRVRTLVGLGRIAERHGDGPGARARYREAVESAAAMGAPAADVLRMAGLPESVIEAVSAR</sequence>
<dbReference type="InterPro" id="IPR016032">
    <property type="entry name" value="Sig_transdc_resp-reg_C-effctor"/>
</dbReference>
<reference evidence="5 6" key="1">
    <citation type="submission" date="2019-09" db="EMBL/GenBank/DDBJ databases">
        <title>Goodfellowia gen. nov., a new genus of the Pseudonocardineae related to Actinoalloteichus, containing Goodfellowia coeruleoviolacea gen. nov., comb. nov. gen. nov., comb. nov.</title>
        <authorList>
            <person name="Labeda D."/>
        </authorList>
    </citation>
    <scope>NUCLEOTIDE SEQUENCE [LARGE SCALE GENOMIC DNA]</scope>
    <source>
        <strain evidence="5 6">AN110305</strain>
    </source>
</reference>
<evidence type="ECO:0000313" key="5">
    <source>
        <dbReference type="EMBL" id="KAA2260158.1"/>
    </source>
</evidence>
<dbReference type="RefSeq" id="WP_149851287.1">
    <property type="nucleotide sequence ID" value="NZ_VUOB01000037.1"/>
</dbReference>
<keyword evidence="6" id="KW-1185">Reference proteome</keyword>
<dbReference type="GO" id="GO:0016887">
    <property type="term" value="F:ATP hydrolysis activity"/>
    <property type="evidence" value="ECO:0007669"/>
    <property type="project" value="InterPro"/>
</dbReference>
<dbReference type="SUPFAM" id="SSF52540">
    <property type="entry name" value="P-loop containing nucleoside triphosphate hydrolases"/>
    <property type="match status" value="1"/>
</dbReference>
<dbReference type="SUPFAM" id="SSF48452">
    <property type="entry name" value="TPR-like"/>
    <property type="match status" value="2"/>
</dbReference>
<accession>A0A5B2X9B9</accession>
<dbReference type="PANTHER" id="PTHR47691">
    <property type="entry name" value="REGULATOR-RELATED"/>
    <property type="match status" value="1"/>
</dbReference>
<dbReference type="SMART" id="SM00862">
    <property type="entry name" value="Trans_reg_C"/>
    <property type="match status" value="1"/>
</dbReference>
<dbReference type="InterPro" id="IPR011990">
    <property type="entry name" value="TPR-like_helical_dom_sf"/>
</dbReference>
<evidence type="ECO:0000259" key="4">
    <source>
        <dbReference type="SMART" id="SM01043"/>
    </source>
</evidence>
<gene>
    <name evidence="5" type="ORF">F0L68_20765</name>
</gene>
<keyword evidence="2" id="KW-0238">DNA-binding</keyword>
<feature type="domain" description="OmpR/PhoB-type" evidence="3">
    <location>
        <begin position="16"/>
        <end position="87"/>
    </location>
</feature>
<dbReference type="InterPro" id="IPR036388">
    <property type="entry name" value="WH-like_DNA-bd_sf"/>
</dbReference>
<dbReference type="Pfam" id="PF03704">
    <property type="entry name" value="BTAD"/>
    <property type="match status" value="1"/>
</dbReference>
<organism evidence="5 6">
    <name type="scientific">Solihabitans fulvus</name>
    <dbReference type="NCBI Taxonomy" id="1892852"/>
    <lineage>
        <taxon>Bacteria</taxon>
        <taxon>Bacillati</taxon>
        <taxon>Actinomycetota</taxon>
        <taxon>Actinomycetes</taxon>
        <taxon>Pseudonocardiales</taxon>
        <taxon>Pseudonocardiaceae</taxon>
        <taxon>Solihabitans</taxon>
    </lineage>
</organism>
<comment type="similarity">
    <text evidence="1">Belongs to the AfsR/DnrI/RedD regulatory family.</text>
</comment>
<dbReference type="GO" id="GO:0006355">
    <property type="term" value="P:regulation of DNA-templated transcription"/>
    <property type="evidence" value="ECO:0007669"/>
    <property type="project" value="InterPro"/>
</dbReference>
<dbReference type="Pfam" id="PF13401">
    <property type="entry name" value="AAA_22"/>
    <property type="match status" value="1"/>
</dbReference>
<dbReference type="InterPro" id="IPR027417">
    <property type="entry name" value="P-loop_NTPase"/>
</dbReference>
<dbReference type="SUPFAM" id="SSF46894">
    <property type="entry name" value="C-terminal effector domain of the bipartite response regulators"/>
    <property type="match status" value="1"/>
</dbReference>
<dbReference type="CDD" id="cd15831">
    <property type="entry name" value="BTAD"/>
    <property type="match status" value="1"/>
</dbReference>
<evidence type="ECO:0000256" key="1">
    <source>
        <dbReference type="ARBA" id="ARBA00005820"/>
    </source>
</evidence>
<dbReference type="GO" id="GO:0003677">
    <property type="term" value="F:DNA binding"/>
    <property type="evidence" value="ECO:0007669"/>
    <property type="project" value="UniProtKB-KW"/>
</dbReference>
<evidence type="ECO:0000259" key="3">
    <source>
        <dbReference type="SMART" id="SM00862"/>
    </source>
</evidence>
<dbReference type="Gene3D" id="1.10.10.10">
    <property type="entry name" value="Winged helix-like DNA-binding domain superfamily/Winged helix DNA-binding domain"/>
    <property type="match status" value="1"/>
</dbReference>
<dbReference type="InterPro" id="IPR005158">
    <property type="entry name" value="BTAD"/>
</dbReference>
<dbReference type="InterPro" id="IPR001867">
    <property type="entry name" value="OmpR/PhoB-type_DNA-bd"/>
</dbReference>
<dbReference type="EMBL" id="VUOB01000037">
    <property type="protein sequence ID" value="KAA2260158.1"/>
    <property type="molecule type" value="Genomic_DNA"/>
</dbReference>
<dbReference type="PRINTS" id="PR00364">
    <property type="entry name" value="DISEASERSIST"/>
</dbReference>
<reference evidence="5 6" key="2">
    <citation type="submission" date="2019-09" db="EMBL/GenBank/DDBJ databases">
        <authorList>
            <person name="Jin C."/>
        </authorList>
    </citation>
    <scope>NUCLEOTIDE SEQUENCE [LARGE SCALE GENOMIC DNA]</scope>
    <source>
        <strain evidence="5 6">AN110305</strain>
    </source>
</reference>
<dbReference type="InterPro" id="IPR049945">
    <property type="entry name" value="AAA_22"/>
</dbReference>
<evidence type="ECO:0000313" key="6">
    <source>
        <dbReference type="Proteomes" id="UP000323454"/>
    </source>
</evidence>
<dbReference type="OrthoDB" id="9812579at2"/>
<feature type="domain" description="Bacterial transcriptional activator" evidence="4">
    <location>
        <begin position="94"/>
        <end position="239"/>
    </location>
</feature>
<name>A0A5B2X9B9_9PSEU</name>